<feature type="non-terminal residue" evidence="5">
    <location>
        <position position="1"/>
    </location>
</feature>
<dbReference type="InterPro" id="IPR001124">
    <property type="entry name" value="Lipid-bd_serum_glycop_C"/>
</dbReference>
<dbReference type="Pfam" id="PF01273">
    <property type="entry name" value="LBP_BPI_CETP"/>
    <property type="match status" value="1"/>
</dbReference>
<dbReference type="SUPFAM" id="SSF50044">
    <property type="entry name" value="SH3-domain"/>
    <property type="match status" value="3"/>
</dbReference>
<keyword evidence="1 2" id="KW-0728">SH3 domain</keyword>
<dbReference type="Gene3D" id="3.15.10.10">
    <property type="entry name" value="Bactericidal permeability-increasing protein, domain 1"/>
    <property type="match status" value="2"/>
</dbReference>
<feature type="region of interest" description="Disordered" evidence="3">
    <location>
        <begin position="718"/>
        <end position="793"/>
    </location>
</feature>
<dbReference type="FunFam" id="2.30.30.40:FF:000016">
    <property type="entry name" value="RIMS-binding protein 2 isoform X2"/>
    <property type="match status" value="1"/>
</dbReference>
<accession>A0A0B2V323</accession>
<feature type="compositionally biased region" description="Polar residues" evidence="3">
    <location>
        <begin position="1006"/>
        <end position="1015"/>
    </location>
</feature>
<reference evidence="5 6" key="1">
    <citation type="submission" date="2014-11" db="EMBL/GenBank/DDBJ databases">
        <title>Genetic blueprint of the zoonotic pathogen Toxocara canis.</title>
        <authorList>
            <person name="Zhu X.-Q."/>
            <person name="Korhonen P.K."/>
            <person name="Cai H."/>
            <person name="Young N.D."/>
            <person name="Nejsum P."/>
            <person name="von Samson-Himmelstjerna G."/>
            <person name="Boag P.R."/>
            <person name="Tan P."/>
            <person name="Li Q."/>
            <person name="Min J."/>
            <person name="Yang Y."/>
            <person name="Wang X."/>
            <person name="Fang X."/>
            <person name="Hall R.S."/>
            <person name="Hofmann A."/>
            <person name="Sternberg P.W."/>
            <person name="Jex A.R."/>
            <person name="Gasser R.B."/>
        </authorList>
    </citation>
    <scope>NUCLEOTIDE SEQUENCE [LARGE SCALE GENOMIC DNA]</scope>
    <source>
        <strain evidence="5">PN_DK_2014</strain>
    </source>
</reference>
<gene>
    <name evidence="5" type="primary">T19C3.5</name>
    <name evidence="5" type="ORF">Tcan_08014</name>
</gene>
<feature type="compositionally biased region" description="Basic and acidic residues" evidence="3">
    <location>
        <begin position="284"/>
        <end position="301"/>
    </location>
</feature>
<dbReference type="Proteomes" id="UP000031036">
    <property type="component" value="Unassembled WGS sequence"/>
</dbReference>
<dbReference type="GO" id="GO:0007274">
    <property type="term" value="P:neuromuscular synaptic transmission"/>
    <property type="evidence" value="ECO:0007669"/>
    <property type="project" value="TreeGrafter"/>
</dbReference>
<feature type="domain" description="SH3" evidence="4">
    <location>
        <begin position="83"/>
        <end position="150"/>
    </location>
</feature>
<dbReference type="SMART" id="SM00328">
    <property type="entry name" value="BPI1"/>
    <property type="match status" value="1"/>
</dbReference>
<feature type="region of interest" description="Disordered" evidence="3">
    <location>
        <begin position="255"/>
        <end position="301"/>
    </location>
</feature>
<dbReference type="Pfam" id="PF07653">
    <property type="entry name" value="SH3_2"/>
    <property type="match status" value="2"/>
</dbReference>
<dbReference type="CDD" id="cd12013">
    <property type="entry name" value="SH3_RIM-BP_3"/>
    <property type="match status" value="1"/>
</dbReference>
<feature type="region of interest" description="Disordered" evidence="3">
    <location>
        <begin position="325"/>
        <end position="400"/>
    </location>
</feature>
<dbReference type="PANTHER" id="PTHR14234:SF19">
    <property type="entry name" value="RIM-BINDING PROTEIN, ISOFORM F"/>
    <property type="match status" value="1"/>
</dbReference>
<dbReference type="Pfam" id="PF02886">
    <property type="entry name" value="LBP_BPI_CETP_C"/>
    <property type="match status" value="1"/>
</dbReference>
<dbReference type="EMBL" id="JPKZ01002599">
    <property type="protein sequence ID" value="KHN75874.1"/>
    <property type="molecule type" value="Genomic_DNA"/>
</dbReference>
<dbReference type="FunFam" id="2.30.30.40:FF:000023">
    <property type="entry name" value="RIMS-binding protein 2 isoform F"/>
    <property type="match status" value="1"/>
</dbReference>
<sequence length="1683" mass="193076">LQKWQTPHFTFIGCYVLNNERLEQYVRNRCTSVDEQTGVIRGGTLTGLSSRPVLPASLARIRTEDLCSTRSEPDLRPMALDDYSCRWFVALFDYSHHMSPNANAQQEELSFRKHQLIKVFGEVDQDGFYTGQIGHRVGLVPSNMVIEIAKDDLLPQRRRSDALPEPSLRRMRWGSLKSRSYDHAGDRRPPHYRPAIEHEYYASSLERRDHSLPTRPTDYFTSATPSRRVLDARAEAASAAVPSRGEAGLQRSEYMTRGDHDEQPPYDAYPPNGRHGRDYYAYSRDYRSREPQERERDRREYYRDERDMRDVDVRDGRELREHRDVRETREQRDAREMRDREMRGDQRDLRERDYGREMRGDTREARYAREPSSSRRERDYMEDREEQRSRDYREARDYREPREVRDAEYREMRKERERDAEQMGKQYDERGYAGGREVAGQRGYDRRDYGRLEKTQQEQYHDTAQYGTAAPQRYPAEVPPTEDTRYGRTNGESLPVRKMIAKFDYDSRQLSPNVDAEQDGFYTGQIGHRVGLVPSNMVIEIAKDDLLPQRRRSDALPEPSLRRMRWGSLKSRSYDHAGDRRPPHYRPAIEHEYYASSLERRDHSLPTRPTDYFTSATPSRRVLDARAEAASAAVPSRGEAGLQRSEYMTRGDHDEQPPYDAYPPNGRHGRDYYAYSRDYRSREPQERERDRREYYRDERDMRDVDVRDGRELREHRDVRETREQRDAREMRDREMRGDQRDLRERDYGREMRGDTREARYAREPSSSRRERDYMEDREEQRSRDYREARDYREPREVRDAEYREMRKERERDAEQMGKQYDERGYAGGREVAGQRGYDRRDYGRLEKTQQEQYHDTAQYGTAAPQRYPAEVPPTEDTRYGRTNGESLPVRKMIAKFDYDSRQLSPNVDAEQVELSFHAGDVITVFGEMDEDGFYMGELNGLRGLVPSNFLQTSPPSSLMPSQMPSMQPQVQQPSQPIPPITVAVPDQPRAKGVAFQETAKKGMPARQTSQTSASTKAPVAGKGTPKTGSVNAQKALTKKGSDVGSKGAPNARKTSQAAKKTDGATKLDYEVKKIDFPQISIPITGGPGTGVVNVTNLRIQQFTSPDIKFKLAPPNGIGWKTQGGSVKVVGNWQAEYTVVIPLDYEVKKIDFPQISIPITGGPGTGVVNVTNLRIQQFTSPDIKFKLAPPNGIGWKTQGGSVKVVGNWQAEYTVVIPISISGYVKASAVDIRMVLQADIDVDDLRPQLNVDACSMDVQSVDVAIGGGILPWIVNLFRPQLSALIKEEIRTQKRPIATNSFIEGEIYTDVVYGNVTCDLRVDEMDHVALVNDINAGEEQLFASGKPVYMEFGLEFDFTVSSLSRMRFANTANQNAGLDEINLAMIERFHQATDSTFTVCALDGQMSLPHCLLPMLSLQFSEHFADGATTASVSIPFTMNIFTQVFNALLFNQNDFEARSSQHLQNKKQYVEHAHYMAHFWISEHIPNCLLLSAHSSDLLTFVVDKDFNGGQFKSFLKTSCSLLSLCIGRFFHILREQYPNQFVDFRFHAAQSPWITVQPEGIKADVLFYIDLFISPWIKQKDHLARLAANATLDMMPSFVNRTLSGNIDNVTVTIVEVDSRIGQFNQGIIAILDALVREAVEVVAGSMLRVGVHVPLVDNVTLSNNASIVTKRGFVRISSDFIYE</sequence>
<dbReference type="STRING" id="6265.A0A0B2V323"/>
<dbReference type="OrthoDB" id="4158657at2759"/>
<comment type="caution">
    <text evidence="5">The sequence shown here is derived from an EMBL/GenBank/DDBJ whole genome shotgun (WGS) entry which is preliminary data.</text>
</comment>
<feature type="region of interest" description="Disordered" evidence="3">
    <location>
        <begin position="954"/>
        <end position="974"/>
    </location>
</feature>
<name>A0A0B2V323_TOXCA</name>
<proteinExistence type="predicted"/>
<evidence type="ECO:0000313" key="6">
    <source>
        <dbReference type="Proteomes" id="UP000031036"/>
    </source>
</evidence>
<evidence type="ECO:0000256" key="1">
    <source>
        <dbReference type="ARBA" id="ARBA00022443"/>
    </source>
</evidence>
<evidence type="ECO:0000256" key="2">
    <source>
        <dbReference type="PROSITE-ProRule" id="PRU00192"/>
    </source>
</evidence>
<dbReference type="Gene3D" id="3.15.20.10">
    <property type="entry name" value="Bactericidal permeability-increasing protein, domain 2"/>
    <property type="match status" value="1"/>
</dbReference>
<feature type="region of interest" description="Disordered" evidence="3">
    <location>
        <begin position="207"/>
        <end position="226"/>
    </location>
</feature>
<dbReference type="InterPro" id="IPR040325">
    <property type="entry name" value="RIMBP1/2/3"/>
</dbReference>
<feature type="region of interest" description="Disordered" evidence="3">
    <location>
        <begin position="648"/>
        <end position="694"/>
    </location>
</feature>
<evidence type="ECO:0000256" key="3">
    <source>
        <dbReference type="SAM" id="MobiDB-lite"/>
    </source>
</evidence>
<dbReference type="Gene3D" id="2.30.30.40">
    <property type="entry name" value="SH3 Domains"/>
    <property type="match status" value="3"/>
</dbReference>
<dbReference type="InterPro" id="IPR017943">
    <property type="entry name" value="Bactericidal_perm-incr_a/b_dom"/>
</dbReference>
<feature type="domain" description="SH3" evidence="4">
    <location>
        <begin position="887"/>
        <end position="955"/>
    </location>
</feature>
<dbReference type="SMART" id="SM00326">
    <property type="entry name" value="SH3"/>
    <property type="match status" value="3"/>
</dbReference>
<feature type="region of interest" description="Disordered" evidence="3">
    <location>
        <begin position="600"/>
        <end position="619"/>
    </location>
</feature>
<dbReference type="InterPro" id="IPR036028">
    <property type="entry name" value="SH3-like_dom_sf"/>
</dbReference>
<protein>
    <submittedName>
        <fullName evidence="5">Uncharacterized protein T19C3.5</fullName>
    </submittedName>
</protein>
<dbReference type="InterPro" id="IPR017942">
    <property type="entry name" value="Lipid-bd_serum_glycop_N"/>
</dbReference>
<feature type="region of interest" description="Disordered" evidence="3">
    <location>
        <begin position="1000"/>
        <end position="1063"/>
    </location>
</feature>
<organism evidence="5 6">
    <name type="scientific">Toxocara canis</name>
    <name type="common">Canine roundworm</name>
    <dbReference type="NCBI Taxonomy" id="6265"/>
    <lineage>
        <taxon>Eukaryota</taxon>
        <taxon>Metazoa</taxon>
        <taxon>Ecdysozoa</taxon>
        <taxon>Nematoda</taxon>
        <taxon>Chromadorea</taxon>
        <taxon>Rhabditida</taxon>
        <taxon>Spirurina</taxon>
        <taxon>Ascaridomorpha</taxon>
        <taxon>Ascaridoidea</taxon>
        <taxon>Toxocaridae</taxon>
        <taxon>Toxocara</taxon>
    </lineage>
</organism>
<dbReference type="GO" id="GO:0008289">
    <property type="term" value="F:lipid binding"/>
    <property type="evidence" value="ECO:0007669"/>
    <property type="project" value="InterPro"/>
</dbReference>
<dbReference type="SMART" id="SM00329">
    <property type="entry name" value="BPI2"/>
    <property type="match status" value="1"/>
</dbReference>
<dbReference type="GO" id="GO:0045202">
    <property type="term" value="C:synapse"/>
    <property type="evidence" value="ECO:0007669"/>
    <property type="project" value="GOC"/>
</dbReference>
<dbReference type="SUPFAM" id="SSF55394">
    <property type="entry name" value="Bactericidal permeability-increasing protein, BPI"/>
    <property type="match status" value="3"/>
</dbReference>
<keyword evidence="6" id="KW-1185">Reference proteome</keyword>
<feature type="compositionally biased region" description="Basic and acidic residues" evidence="3">
    <location>
        <begin position="677"/>
        <end position="694"/>
    </location>
</feature>
<dbReference type="InterPro" id="IPR035755">
    <property type="entry name" value="RIM-BP_SH3_3"/>
</dbReference>
<dbReference type="PROSITE" id="PS50002">
    <property type="entry name" value="SH3"/>
    <property type="match status" value="2"/>
</dbReference>
<evidence type="ECO:0000313" key="5">
    <source>
        <dbReference type="EMBL" id="KHN75874.1"/>
    </source>
</evidence>
<dbReference type="InterPro" id="IPR001452">
    <property type="entry name" value="SH3_domain"/>
</dbReference>
<evidence type="ECO:0000259" key="4">
    <source>
        <dbReference type="PROSITE" id="PS50002"/>
    </source>
</evidence>
<dbReference type="PANTHER" id="PTHR14234">
    <property type="entry name" value="RIM BINDING PROTEIN-RELATED"/>
    <property type="match status" value="1"/>
</dbReference>